<reference evidence="1" key="1">
    <citation type="journal article" date="2014" name="Int. J. Syst. Evol. Microbiol.">
        <title>Complete genome sequence of Corynebacterium casei LMG S-19264T (=DSM 44701T), isolated from a smear-ripened cheese.</title>
        <authorList>
            <consortium name="US DOE Joint Genome Institute (JGI-PGF)"/>
            <person name="Walter F."/>
            <person name="Albersmeier A."/>
            <person name="Kalinowski J."/>
            <person name="Ruckert C."/>
        </authorList>
    </citation>
    <scope>NUCLEOTIDE SEQUENCE</scope>
    <source>
        <strain evidence="1">CGMCC 4.5737</strain>
    </source>
</reference>
<keyword evidence="2" id="KW-1185">Reference proteome</keyword>
<dbReference type="RefSeq" id="WP_189057903.1">
    <property type="nucleotide sequence ID" value="NZ_BMMK01000012.1"/>
</dbReference>
<dbReference type="EMBL" id="BMMK01000012">
    <property type="protein sequence ID" value="GGM56148.1"/>
    <property type="molecule type" value="Genomic_DNA"/>
</dbReference>
<evidence type="ECO:0008006" key="3">
    <source>
        <dbReference type="Google" id="ProtNLM"/>
    </source>
</evidence>
<dbReference type="AlphaFoldDB" id="A0A8J3FUL6"/>
<accession>A0A8J3FUL6</accession>
<name>A0A8J3FUL6_9PSEU</name>
<dbReference type="PANTHER" id="PTHR35040">
    <property type="match status" value="1"/>
</dbReference>
<comment type="caution">
    <text evidence="1">The sequence shown here is derived from an EMBL/GenBank/DDBJ whole genome shotgun (WGS) entry which is preliminary data.</text>
</comment>
<dbReference type="Proteomes" id="UP000637578">
    <property type="component" value="Unassembled WGS sequence"/>
</dbReference>
<evidence type="ECO:0000313" key="1">
    <source>
        <dbReference type="EMBL" id="GGM56148.1"/>
    </source>
</evidence>
<gene>
    <name evidence="1" type="ORF">GCM10012275_29070</name>
</gene>
<dbReference type="Pfam" id="PF12138">
    <property type="entry name" value="Spherulin4"/>
    <property type="match status" value="1"/>
</dbReference>
<proteinExistence type="predicted"/>
<dbReference type="PANTHER" id="PTHR35040:SF9">
    <property type="entry name" value="4-LIKE CELL SURFACE PROTEIN, PUTATIVE (AFU_ORTHOLOGUE AFUA_4G14080)-RELATED"/>
    <property type="match status" value="1"/>
</dbReference>
<protein>
    <recommendedName>
        <fullName evidence="3">Spherulation-specific family 4</fullName>
    </recommendedName>
</protein>
<organism evidence="1 2">
    <name type="scientific">Longimycelium tulufanense</name>
    <dbReference type="NCBI Taxonomy" id="907463"/>
    <lineage>
        <taxon>Bacteria</taxon>
        <taxon>Bacillati</taxon>
        <taxon>Actinomycetota</taxon>
        <taxon>Actinomycetes</taxon>
        <taxon>Pseudonocardiales</taxon>
        <taxon>Pseudonocardiaceae</taxon>
        <taxon>Longimycelium</taxon>
    </lineage>
</organism>
<sequence length="223" mass="25079">MSVSVMPSVVPAYFHPLTAPADWRRLAAAGDRLRLVVLNIADGPGERRDPEFAGVVEPLLAAGVRVAGYVDTDYGRRPWDACLRDVERYRDWYGVRRAFLDQVAAERAWLPYYARLGAAMRRAGATETTLNPGVYPYPGYMELADLLVTFEGPWPAYRCLTVPFWVRRHPAHRFCHLVYAVPPLRRWLVARLAAHYHAGVVTITELGGANPWQGLPRHMTLGA</sequence>
<dbReference type="InterPro" id="IPR021986">
    <property type="entry name" value="Spherulin4"/>
</dbReference>
<reference evidence="1" key="2">
    <citation type="submission" date="2020-09" db="EMBL/GenBank/DDBJ databases">
        <authorList>
            <person name="Sun Q."/>
            <person name="Zhou Y."/>
        </authorList>
    </citation>
    <scope>NUCLEOTIDE SEQUENCE</scope>
    <source>
        <strain evidence="1">CGMCC 4.5737</strain>
    </source>
</reference>
<evidence type="ECO:0000313" key="2">
    <source>
        <dbReference type="Proteomes" id="UP000637578"/>
    </source>
</evidence>